<evidence type="ECO:0000256" key="2">
    <source>
        <dbReference type="ARBA" id="ARBA00022574"/>
    </source>
</evidence>
<dbReference type="InterPro" id="IPR001680">
    <property type="entry name" value="WD40_rpt"/>
</dbReference>
<evidence type="ECO:0000256" key="4">
    <source>
        <dbReference type="PROSITE-ProRule" id="PRU00221"/>
    </source>
</evidence>
<dbReference type="Proteomes" id="UP000028524">
    <property type="component" value="Unassembled WGS sequence"/>
</dbReference>
<dbReference type="AlphaFoldDB" id="A0A084QXJ9"/>
<dbReference type="InterPro" id="IPR015943">
    <property type="entry name" value="WD40/YVTN_repeat-like_dom_sf"/>
</dbReference>
<keyword evidence="2 4" id="KW-0853">WD repeat</keyword>
<dbReference type="OrthoDB" id="10248252at2759"/>
<evidence type="ECO:0000256" key="3">
    <source>
        <dbReference type="ARBA" id="ARBA00022737"/>
    </source>
</evidence>
<dbReference type="EMBL" id="KL659751">
    <property type="protein sequence ID" value="KFA68684.1"/>
    <property type="molecule type" value="Genomic_DNA"/>
</dbReference>
<dbReference type="GO" id="GO:0031931">
    <property type="term" value="C:TORC1 complex"/>
    <property type="evidence" value="ECO:0007669"/>
    <property type="project" value="InterPro"/>
</dbReference>
<dbReference type="HOGENOM" id="CLU_004531_0_0_1"/>
<dbReference type="STRING" id="1283841.A0A084QXJ9"/>
<protein>
    <submittedName>
        <fullName evidence="6">Uncharacterized protein</fullName>
    </submittedName>
</protein>
<dbReference type="GO" id="GO:0031932">
    <property type="term" value="C:TORC2 complex"/>
    <property type="evidence" value="ECO:0007669"/>
    <property type="project" value="InterPro"/>
</dbReference>
<dbReference type="InterPro" id="IPR019775">
    <property type="entry name" value="WD40_repeat_CS"/>
</dbReference>
<dbReference type="PANTHER" id="PTHR19842:SF2">
    <property type="entry name" value="WD REPEAT PROTEIN (AFU_ORTHOLOGUE AFUA_5G04300)"/>
    <property type="match status" value="1"/>
</dbReference>
<evidence type="ECO:0000256" key="1">
    <source>
        <dbReference type="ARBA" id="ARBA00009890"/>
    </source>
</evidence>
<evidence type="ECO:0000313" key="6">
    <source>
        <dbReference type="EMBL" id="KFA68684.1"/>
    </source>
</evidence>
<dbReference type="PROSITE" id="PS50082">
    <property type="entry name" value="WD_REPEATS_2"/>
    <property type="match status" value="1"/>
</dbReference>
<dbReference type="SUPFAM" id="SSF50978">
    <property type="entry name" value="WD40 repeat-like"/>
    <property type="match status" value="1"/>
</dbReference>
<gene>
    <name evidence="6" type="ORF">S40285_02631</name>
</gene>
<dbReference type="GO" id="GO:0032956">
    <property type="term" value="P:regulation of actin cytoskeleton organization"/>
    <property type="evidence" value="ECO:0007669"/>
    <property type="project" value="TreeGrafter"/>
</dbReference>
<dbReference type="PROSITE" id="PS00678">
    <property type="entry name" value="WD_REPEATS_1"/>
    <property type="match status" value="1"/>
</dbReference>
<comment type="similarity">
    <text evidence="1">Belongs to the WD repeat LST8 family.</text>
</comment>
<dbReference type="OMA" id="NCAGDIA"/>
<dbReference type="InParanoid" id="A0A084QXJ9"/>
<evidence type="ECO:0000256" key="5">
    <source>
        <dbReference type="SAM" id="MobiDB-lite"/>
    </source>
</evidence>
<dbReference type="Gene3D" id="2.130.10.10">
    <property type="entry name" value="YVTN repeat-like/Quinoprotein amine dehydrogenase"/>
    <property type="match status" value="1"/>
</dbReference>
<organism evidence="6 7">
    <name type="scientific">Stachybotrys chlorohalonatus (strain IBT 40285)</name>
    <dbReference type="NCBI Taxonomy" id="1283841"/>
    <lineage>
        <taxon>Eukaryota</taxon>
        <taxon>Fungi</taxon>
        <taxon>Dikarya</taxon>
        <taxon>Ascomycota</taxon>
        <taxon>Pezizomycotina</taxon>
        <taxon>Sordariomycetes</taxon>
        <taxon>Hypocreomycetidae</taxon>
        <taxon>Hypocreales</taxon>
        <taxon>Stachybotryaceae</taxon>
        <taxon>Stachybotrys</taxon>
    </lineage>
</organism>
<dbReference type="PANTHER" id="PTHR19842">
    <property type="entry name" value="G BETA-LIKE PROTEIN GBL"/>
    <property type="match status" value="1"/>
</dbReference>
<feature type="repeat" description="WD" evidence="4">
    <location>
        <begin position="745"/>
        <end position="780"/>
    </location>
</feature>
<proteinExistence type="inferred from homology"/>
<evidence type="ECO:0000313" key="7">
    <source>
        <dbReference type="Proteomes" id="UP000028524"/>
    </source>
</evidence>
<keyword evidence="7" id="KW-1185">Reference proteome</keyword>
<name>A0A084QXJ9_STAC4</name>
<feature type="region of interest" description="Disordered" evidence="5">
    <location>
        <begin position="32"/>
        <end position="52"/>
    </location>
</feature>
<dbReference type="SMART" id="SM00320">
    <property type="entry name" value="WD40"/>
    <property type="match status" value="4"/>
</dbReference>
<dbReference type="GO" id="GO:0031929">
    <property type="term" value="P:TOR signaling"/>
    <property type="evidence" value="ECO:0007669"/>
    <property type="project" value="InterPro"/>
</dbReference>
<dbReference type="InterPro" id="IPR037588">
    <property type="entry name" value="MLST8"/>
</dbReference>
<dbReference type="InterPro" id="IPR036322">
    <property type="entry name" value="WD40_repeat_dom_sf"/>
</dbReference>
<dbReference type="Pfam" id="PF00400">
    <property type="entry name" value="WD40"/>
    <property type="match status" value="2"/>
</dbReference>
<accession>A0A084QXJ9</accession>
<reference evidence="6 7" key="1">
    <citation type="journal article" date="2014" name="BMC Genomics">
        <title>Comparative genome sequencing reveals chemotype-specific gene clusters in the toxigenic black mold Stachybotrys.</title>
        <authorList>
            <person name="Semeiks J."/>
            <person name="Borek D."/>
            <person name="Otwinowski Z."/>
            <person name="Grishin N.V."/>
        </authorList>
    </citation>
    <scope>NUCLEOTIDE SEQUENCE [LARGE SCALE GENOMIC DNA]</scope>
    <source>
        <strain evidence="6 7">IBT 40285</strain>
    </source>
</reference>
<keyword evidence="3" id="KW-0677">Repeat</keyword>
<sequence length="1010" mass="112797">MSLSLTQVTARPIIDLTNPVPSISSTRFTAINEAPARDGPPAKRQRVDVDENEDDTLRERFKAFVVHYIVPYVSRAVQLLSPKQYQINRIAVEAIEVIARSQHGYGWDATRGAYLLGDEAKLVAYVFETVQQLASLPENQICLHHTTSIDRTTIVPTRISIIPTPHIPRNDTWHYPSAFRSRLRTKASSFHNRSWRPKHLETCHAKTAPRVQHGRPYLSKLDRESVIQGLQHGRPDLLDLLPAEPRTYHVDFTSDEISHIIELVLKYLPSHSVPRTKEYLANLCLAHNIPSMVKDNLPGRTTEDIRNFCSDLLAENTSNSPLTLSLPQRPRIQHQQRPTGAISSLLFARELEGNRGFGRMRRLRNFQREFTLLREDDLQVVSEFTNCAGDVSTVSWVSNGSFICGTTAHSDNHNQQYNKPGNLLLCSPGPMQGYSLRAFPDHRVPRPRVEKGENSTDAMRQSQDPWLYSSVVSSDYDEFHDFAYTSSFDATVKVWKIQQGSMVALATWPHQGNVNFVVAAKDDSGYVATAADIPSQAVRIYKVDPNNIQNSSYRTLSCSRTDADGSDKWAYFPATMQWGRAPGSRHILAIGYSPRSLTGDDQDIPEDKRKTGEIVLWDAVTGLKIPVSNATTANVFEVAWHPTAHCFLVATSPCGLSVKPGIRTQIHLFHPDKTRPAGWFAEFQNLDCKASDINEITIVPNSPSHSYVTAACTDGKVYVWDTAQGDEPVHTLEHGKPVDEVHGDREKEDTGVKFTAWGRTPDRLYTGSSDGVVKVWNVRNVHRPFVRGLLEAPGPISVGAFSQDYAKLAIGDATGRVFLLGLDQPEEATENGPVNGPLVTIPGLRRQVRRPMPFIPHPEPAPPSEGEGSSLEIGKYSRRQFLDSQQLVIHPNPVIGAVQGPAYETTNLYRHEAHVDEDPRRPLIADFDRQQRRSILSGHGRRRSLRRTRLASLSNPGYQAAHRANLEKDFDSARLDASDLADLVAAGAELSLEDQGWDFALEEMPAAYDD</sequence>